<feature type="transmembrane region" description="Helical" evidence="1">
    <location>
        <begin position="93"/>
        <end position="116"/>
    </location>
</feature>
<accession>A0A8H3XHI8</accession>
<proteinExistence type="predicted"/>
<sequence length="209" mass="23843">MAYRFFTLNNEEVPGVVSRCLIASSWINSIAIFFQLGNCCTGDLDAHKIYVSVSMVKHFIYLFSIPIFILFCVRGECNLFADGEGDYKGMAKLYAFLLFPVIFQLYLHVGYVSFYLYCDEGFLSSVLLFISSFVLGNVLRGLSDLRLLLNKEDDSDSDTDSDADSDVYSQAKEDIIKIVEFINRCYNRFWKRESESSNLSSIVARNELC</sequence>
<organism evidence="2 3">
    <name type="scientific">Gigaspora margarita</name>
    <dbReference type="NCBI Taxonomy" id="4874"/>
    <lineage>
        <taxon>Eukaryota</taxon>
        <taxon>Fungi</taxon>
        <taxon>Fungi incertae sedis</taxon>
        <taxon>Mucoromycota</taxon>
        <taxon>Glomeromycotina</taxon>
        <taxon>Glomeromycetes</taxon>
        <taxon>Diversisporales</taxon>
        <taxon>Gigasporaceae</taxon>
        <taxon>Gigaspora</taxon>
    </lineage>
</organism>
<gene>
    <name evidence="2" type="ORF">F8M41_026027</name>
</gene>
<keyword evidence="1" id="KW-0472">Membrane</keyword>
<dbReference type="AlphaFoldDB" id="A0A8H3XHI8"/>
<name>A0A8H3XHI8_GIGMA</name>
<dbReference type="EMBL" id="WTPW01000955">
    <property type="protein sequence ID" value="KAF0467330.1"/>
    <property type="molecule type" value="Genomic_DNA"/>
</dbReference>
<protein>
    <submittedName>
        <fullName evidence="2">Sho1p</fullName>
    </submittedName>
</protein>
<evidence type="ECO:0000313" key="3">
    <source>
        <dbReference type="Proteomes" id="UP000439903"/>
    </source>
</evidence>
<comment type="caution">
    <text evidence="2">The sequence shown here is derived from an EMBL/GenBank/DDBJ whole genome shotgun (WGS) entry which is preliminary data.</text>
</comment>
<feature type="transmembrane region" description="Helical" evidence="1">
    <location>
        <begin position="59"/>
        <end position="81"/>
    </location>
</feature>
<keyword evidence="3" id="KW-1185">Reference proteome</keyword>
<evidence type="ECO:0000313" key="2">
    <source>
        <dbReference type="EMBL" id="KAF0467330.1"/>
    </source>
</evidence>
<keyword evidence="1" id="KW-1133">Transmembrane helix</keyword>
<reference evidence="2 3" key="1">
    <citation type="journal article" date="2019" name="Environ. Microbiol.">
        <title>At the nexus of three kingdoms: the genome of the mycorrhizal fungus Gigaspora margarita provides insights into plant, endobacterial and fungal interactions.</title>
        <authorList>
            <person name="Venice F."/>
            <person name="Ghignone S."/>
            <person name="Salvioli di Fossalunga A."/>
            <person name="Amselem J."/>
            <person name="Novero M."/>
            <person name="Xianan X."/>
            <person name="Sedzielewska Toro K."/>
            <person name="Morin E."/>
            <person name="Lipzen A."/>
            <person name="Grigoriev I.V."/>
            <person name="Henrissat B."/>
            <person name="Martin F.M."/>
            <person name="Bonfante P."/>
        </authorList>
    </citation>
    <scope>NUCLEOTIDE SEQUENCE [LARGE SCALE GENOMIC DNA]</scope>
    <source>
        <strain evidence="2 3">BEG34</strain>
    </source>
</reference>
<evidence type="ECO:0000256" key="1">
    <source>
        <dbReference type="SAM" id="Phobius"/>
    </source>
</evidence>
<feature type="transmembrane region" description="Helical" evidence="1">
    <location>
        <begin position="122"/>
        <end position="142"/>
    </location>
</feature>
<dbReference type="Proteomes" id="UP000439903">
    <property type="component" value="Unassembled WGS sequence"/>
</dbReference>
<keyword evidence="1" id="KW-0812">Transmembrane</keyword>